<evidence type="ECO:0000256" key="1">
    <source>
        <dbReference type="ARBA" id="ARBA00004496"/>
    </source>
</evidence>
<keyword evidence="6" id="KW-1185">Reference proteome</keyword>
<dbReference type="GeneID" id="100373041"/>
<dbReference type="InterPro" id="IPR000157">
    <property type="entry name" value="TIR_dom"/>
</dbReference>
<dbReference type="Proteomes" id="UP000694865">
    <property type="component" value="Unplaced"/>
</dbReference>
<dbReference type="Pfam" id="PF00531">
    <property type="entry name" value="Death"/>
    <property type="match status" value="1"/>
</dbReference>
<evidence type="ECO:0000313" key="7">
    <source>
        <dbReference type="RefSeq" id="XP_006823913.1"/>
    </source>
</evidence>
<gene>
    <name evidence="7" type="primary">myd88</name>
</gene>
<dbReference type="SUPFAM" id="SSF52200">
    <property type="entry name" value="Toll/Interleukin receptor TIR domain"/>
    <property type="match status" value="1"/>
</dbReference>
<evidence type="ECO:0000256" key="3">
    <source>
        <dbReference type="ARBA" id="ARBA00023198"/>
    </source>
</evidence>
<evidence type="ECO:0000259" key="5">
    <source>
        <dbReference type="PROSITE" id="PS50104"/>
    </source>
</evidence>
<name>A0ABM0MV72_SACKO</name>
<dbReference type="PANTHER" id="PTHR15079">
    <property type="entry name" value="MYD88"/>
    <property type="match status" value="1"/>
</dbReference>
<keyword evidence="3" id="KW-0395">Inflammatory response</keyword>
<accession>A0ABM0MV72</accession>
<protein>
    <submittedName>
        <fullName evidence="7">Myeloid differentiation primary response protein MyD88</fullName>
    </submittedName>
</protein>
<dbReference type="SMART" id="SM00005">
    <property type="entry name" value="DEATH"/>
    <property type="match status" value="1"/>
</dbReference>
<dbReference type="PANTHER" id="PTHR15079:SF3">
    <property type="entry name" value="MYELOID DIFFERENTIATION PRIMARY RESPONSE PROTEIN MYD88"/>
    <property type="match status" value="1"/>
</dbReference>
<dbReference type="Pfam" id="PF13676">
    <property type="entry name" value="TIR_2"/>
    <property type="match status" value="1"/>
</dbReference>
<dbReference type="InterPro" id="IPR035897">
    <property type="entry name" value="Toll_tir_struct_dom_sf"/>
</dbReference>
<evidence type="ECO:0000313" key="6">
    <source>
        <dbReference type="Proteomes" id="UP000694865"/>
    </source>
</evidence>
<dbReference type="Gene3D" id="3.40.50.10140">
    <property type="entry name" value="Toll/interleukin-1 receptor homology (TIR) domain"/>
    <property type="match status" value="1"/>
</dbReference>
<feature type="domain" description="Death" evidence="4">
    <location>
        <begin position="47"/>
        <end position="111"/>
    </location>
</feature>
<dbReference type="InterPro" id="IPR000488">
    <property type="entry name" value="Death_dom"/>
</dbReference>
<dbReference type="InterPro" id="IPR017281">
    <property type="entry name" value="Myelin_different_resp_MyD88"/>
</dbReference>
<evidence type="ECO:0000256" key="2">
    <source>
        <dbReference type="ARBA" id="ARBA00022490"/>
    </source>
</evidence>
<evidence type="ECO:0000259" key="4">
    <source>
        <dbReference type="PROSITE" id="PS50017"/>
    </source>
</evidence>
<dbReference type="PROSITE" id="PS50104">
    <property type="entry name" value="TIR"/>
    <property type="match status" value="1"/>
</dbReference>
<keyword evidence="2" id="KW-0963">Cytoplasm</keyword>
<dbReference type="SMART" id="SM00255">
    <property type="entry name" value="TIR"/>
    <property type="match status" value="1"/>
</dbReference>
<dbReference type="InterPro" id="IPR011029">
    <property type="entry name" value="DEATH-like_dom_sf"/>
</dbReference>
<comment type="subcellular location">
    <subcellularLocation>
        <location evidence="1">Cytoplasm</location>
    </subcellularLocation>
</comment>
<proteinExistence type="predicted"/>
<dbReference type="Gene3D" id="1.10.533.10">
    <property type="entry name" value="Death Domain, Fas"/>
    <property type="match status" value="1"/>
</dbReference>
<feature type="domain" description="TIR" evidence="5">
    <location>
        <begin position="170"/>
        <end position="302"/>
    </location>
</feature>
<dbReference type="PROSITE" id="PS50017">
    <property type="entry name" value="DEATH_DOMAIN"/>
    <property type="match status" value="1"/>
</dbReference>
<organism evidence="6 7">
    <name type="scientific">Saccoglossus kowalevskii</name>
    <name type="common">Acorn worm</name>
    <dbReference type="NCBI Taxonomy" id="10224"/>
    <lineage>
        <taxon>Eukaryota</taxon>
        <taxon>Metazoa</taxon>
        <taxon>Hemichordata</taxon>
        <taxon>Enteropneusta</taxon>
        <taxon>Harrimaniidae</taxon>
        <taxon>Saccoglossus</taxon>
    </lineage>
</organism>
<sequence>MAEVGAYGFEEVGEARVPASYFSIPANIIRPKSLLVLCQHMNIPRPGKDWMMLADNMDYSMLEIQTFERSQDPTRSLMNDWGMKGSTIGELLQMLLDLDRYDVFDDLRKPLERDIGKWKIDQKKAQDELDAPIQVNEIHTSTQSVNYPNLPSTDELRGITLRDHASGPPEIFDAYVCACDKDHSFVLEVMKRLEKPPYNLKLCVEFRDLVPGNTYVSATVELIHNRCKRMIIVVSPDFLNSEQCEFQAKVALSFSPGARMKRIVPILLKACEMPPILRHITKCDYTRPDLREWFWQRLFRSLNLR</sequence>
<dbReference type="SUPFAM" id="SSF47986">
    <property type="entry name" value="DEATH domain"/>
    <property type="match status" value="1"/>
</dbReference>
<dbReference type="RefSeq" id="XP_006823913.1">
    <property type="nucleotide sequence ID" value="XM_006823850.1"/>
</dbReference>
<reference evidence="7" key="1">
    <citation type="submission" date="2025-08" db="UniProtKB">
        <authorList>
            <consortium name="RefSeq"/>
        </authorList>
    </citation>
    <scope>IDENTIFICATION</scope>
    <source>
        <tissue evidence="7">Testes</tissue>
    </source>
</reference>